<proteinExistence type="predicted"/>
<keyword evidence="2" id="KW-1185">Reference proteome</keyword>
<evidence type="ECO:0000313" key="1">
    <source>
        <dbReference type="EMBL" id="KAI4325366.1"/>
    </source>
</evidence>
<dbReference type="EMBL" id="CM042888">
    <property type="protein sequence ID" value="KAI4325366.1"/>
    <property type="molecule type" value="Genomic_DNA"/>
</dbReference>
<sequence length="754" mass="82528">MSTSSFCASVEQGLMLSRRLYYGKGAPPAPAPPMSKSAEDYLPRALTAYAAVHDPSAVDNPDVPSYQPYVHGRCDPPALLPLQMLEVRMEAECWLDTAFVSIAGLWRMHCLKSSQRCDCRVAVPMGEKGLLLGVEVRIDEKSYNSRLILVDDLEGVTESEAARDKDGHFLKSQTFVFRIPEVEGGSTVSIKVNWCQKLTYHAHQYCFSVPFSFPSYVNPRTKQKKEMVTLSVSSGTGAGVLCGNASHPLKEVHRDASKVDFVYEGDISSAWSTKDFSLSYSVSSADITGALLLQAPPPMDIDQREMFCICLDPGNNLSSTVFRREVVFVIDISGSMQGDLIVNTKSALLECLAKLDSGDSFNVIGFNDELRLFSSSMKPATKEETSNASKWVNENFVPSGGTNILLPVELALKLLAETEDSIPLIFLVTDGTVDNERRICQKIKDLHSQGQSICTRIYTLAIGTYSNHYFLQMLAEIGRGEFDAAPDADSIAHRLPKLFNSASSVVLADISVDAFGSLDSVELHPCHVPDLCLDHPLIVSGRYTGKFPEIAKITGILADKSVHAMDLKVRRSKDVPLEKVIARQQIDGLTAQAWFDDSVEARNQVAGMSIQSGVPSEYTYMILLESGPLKQGPKSKLKVLDKLSSGKKMMDLKGQKFIFLGSLGKGFGNLIATAKNIPPGMVQKQSDTAELLVKAASTFCGRIMDRFCCMCFIRTCSYFNDQCAIVLTQLGVALACCECLDCCFDICDCLSSCP</sequence>
<evidence type="ECO:0000313" key="2">
    <source>
        <dbReference type="Proteomes" id="UP001057402"/>
    </source>
</evidence>
<protein>
    <submittedName>
        <fullName evidence="1">Uncharacterized protein</fullName>
    </submittedName>
</protein>
<reference evidence="2" key="1">
    <citation type="journal article" date="2023" name="Front. Plant Sci.">
        <title>Chromosomal-level genome assembly of Melastoma candidum provides insights into trichome evolution.</title>
        <authorList>
            <person name="Zhong Y."/>
            <person name="Wu W."/>
            <person name="Sun C."/>
            <person name="Zou P."/>
            <person name="Liu Y."/>
            <person name="Dai S."/>
            <person name="Zhou R."/>
        </authorList>
    </citation>
    <scope>NUCLEOTIDE SEQUENCE [LARGE SCALE GENOMIC DNA]</scope>
</reference>
<dbReference type="Proteomes" id="UP001057402">
    <property type="component" value="Chromosome 9"/>
</dbReference>
<comment type="caution">
    <text evidence="1">The sequence shown here is derived from an EMBL/GenBank/DDBJ whole genome shotgun (WGS) entry which is preliminary data.</text>
</comment>
<name>A0ACB9MR82_9MYRT</name>
<accession>A0ACB9MR82</accession>
<organism evidence="1 2">
    <name type="scientific">Melastoma candidum</name>
    <dbReference type="NCBI Taxonomy" id="119954"/>
    <lineage>
        <taxon>Eukaryota</taxon>
        <taxon>Viridiplantae</taxon>
        <taxon>Streptophyta</taxon>
        <taxon>Embryophyta</taxon>
        <taxon>Tracheophyta</taxon>
        <taxon>Spermatophyta</taxon>
        <taxon>Magnoliopsida</taxon>
        <taxon>eudicotyledons</taxon>
        <taxon>Gunneridae</taxon>
        <taxon>Pentapetalae</taxon>
        <taxon>rosids</taxon>
        <taxon>malvids</taxon>
        <taxon>Myrtales</taxon>
        <taxon>Melastomataceae</taxon>
        <taxon>Melastomatoideae</taxon>
        <taxon>Melastomateae</taxon>
        <taxon>Melastoma</taxon>
    </lineage>
</organism>
<gene>
    <name evidence="1" type="ORF">MLD38_030772</name>
</gene>